<dbReference type="InterPro" id="IPR051921">
    <property type="entry name" value="ABC_osmolyte_uptake_ATP-bind"/>
</dbReference>
<dbReference type="EC" id="7.6.2.9" evidence="8"/>
<sequence length="400" mass="44474">MKAKVKVNNVTKVFGKSPKNAIKLLEKGYSKKQILEQTNSTIGVNNASFEIFPGEIFVVMGLSGSGKSTLIRMLNRLIEPTTGQILIDDEDIVKMNPQQLRDVRRKKISMVFQNFALFPHKTILENTEYGLEIQNISQEERTEKALKALKIVGLKGYEHQFPSQLSGGMQQRVGLARALTSDTDILLMDEAFSALDPLIRKDMQDELLELQETMKKTIIFITHDLDEALRIGDRIALMKDGNIMQIGSPEEIMVNPANEYVERFVEDVDLSKVLTAAHVQKRAERITPDRGPRVALQVMRDQGYSSIFVVDRRQKLLGAITADDASNALIKNKSVEEAMQKEIVSVYEETLLTDVIGALATSVLPLAVIDKNERLKGVIIRGAVIGALAGKTDDLNIKGG</sequence>
<dbReference type="EMBL" id="CP096034">
    <property type="protein sequence ID" value="UPM55142.1"/>
    <property type="molecule type" value="Genomic_DNA"/>
</dbReference>
<evidence type="ECO:0000256" key="6">
    <source>
        <dbReference type="ARBA" id="ARBA00023122"/>
    </source>
</evidence>
<dbReference type="InterPro" id="IPR000644">
    <property type="entry name" value="CBS_dom"/>
</dbReference>
<feature type="domain" description="CBS" evidence="10">
    <location>
        <begin position="339"/>
        <end position="395"/>
    </location>
</feature>
<dbReference type="InterPro" id="IPR017871">
    <property type="entry name" value="ABC_transporter-like_CS"/>
</dbReference>
<dbReference type="InterPro" id="IPR003439">
    <property type="entry name" value="ABC_transporter-like_ATP-bd"/>
</dbReference>
<comment type="subcellular location">
    <subcellularLocation>
        <location evidence="8">Cell inner membrane</location>
        <topology evidence="8">Peripheral membrane protein</topology>
    </subcellularLocation>
</comment>
<evidence type="ECO:0000256" key="4">
    <source>
        <dbReference type="ARBA" id="ARBA00022840"/>
    </source>
</evidence>
<comment type="subunit">
    <text evidence="8">The complex is probably composed of two ATP-binding proteins, two transmembrane proteins and a solute-binding protein.</text>
</comment>
<evidence type="ECO:0000313" key="11">
    <source>
        <dbReference type="EMBL" id="UPM55142.1"/>
    </source>
</evidence>
<dbReference type="PROSITE" id="PS51371">
    <property type="entry name" value="CBS"/>
    <property type="match status" value="2"/>
</dbReference>
<dbReference type="PROSITE" id="PS00211">
    <property type="entry name" value="ABC_TRANSPORTER_1"/>
    <property type="match status" value="1"/>
</dbReference>
<comment type="similarity">
    <text evidence="1 8">Belongs to the ABC transporter superfamily.</text>
</comment>
<evidence type="ECO:0000259" key="9">
    <source>
        <dbReference type="PROSITE" id="PS50893"/>
    </source>
</evidence>
<keyword evidence="6 7" id="KW-0129">CBS domain</keyword>
<dbReference type="CDD" id="cd03294">
    <property type="entry name" value="ABC_Pro_Gly_Betaine"/>
    <property type="match status" value="1"/>
</dbReference>
<dbReference type="PROSITE" id="PS50893">
    <property type="entry name" value="ABC_TRANSPORTER_2"/>
    <property type="match status" value="1"/>
</dbReference>
<comment type="catalytic activity">
    <reaction evidence="8">
        <text>a quaternary ammonium(out) + ATP + H2O = a quaternary ammonium(in) + ADP + phosphate + H(+)</text>
        <dbReference type="Rhea" id="RHEA:11036"/>
        <dbReference type="ChEBI" id="CHEBI:15377"/>
        <dbReference type="ChEBI" id="CHEBI:15378"/>
        <dbReference type="ChEBI" id="CHEBI:30616"/>
        <dbReference type="ChEBI" id="CHEBI:35267"/>
        <dbReference type="ChEBI" id="CHEBI:43474"/>
        <dbReference type="ChEBI" id="CHEBI:456216"/>
    </reaction>
</comment>
<dbReference type="RefSeq" id="WP_248268194.1">
    <property type="nucleotide sequence ID" value="NZ_CP096034.1"/>
</dbReference>
<evidence type="ECO:0000259" key="10">
    <source>
        <dbReference type="PROSITE" id="PS51371"/>
    </source>
</evidence>
<evidence type="ECO:0000256" key="3">
    <source>
        <dbReference type="ARBA" id="ARBA00022741"/>
    </source>
</evidence>
<dbReference type="Pfam" id="PF00571">
    <property type="entry name" value="CBS"/>
    <property type="match status" value="2"/>
</dbReference>
<gene>
    <name evidence="11" type="ORF">MY490_04680</name>
</gene>
<dbReference type="SUPFAM" id="SSF52540">
    <property type="entry name" value="P-loop containing nucleoside triphosphate hydrolases"/>
    <property type="match status" value="1"/>
</dbReference>
<evidence type="ECO:0000313" key="12">
    <source>
        <dbReference type="Proteomes" id="UP000830639"/>
    </source>
</evidence>
<dbReference type="NCBIfam" id="TIGR01186">
    <property type="entry name" value="proV"/>
    <property type="match status" value="1"/>
</dbReference>
<dbReference type="PANTHER" id="PTHR43869">
    <property type="entry name" value="GLYCINE BETAINE/PROLINE BETAINE TRANSPORT SYSTEM ATP-BINDING PROTEIN PROV"/>
    <property type="match status" value="1"/>
</dbReference>
<dbReference type="GO" id="GO:0005524">
    <property type="term" value="F:ATP binding"/>
    <property type="evidence" value="ECO:0007669"/>
    <property type="project" value="UniProtKB-KW"/>
</dbReference>
<dbReference type="InterPro" id="IPR003593">
    <property type="entry name" value="AAA+_ATPase"/>
</dbReference>
<accession>A0ABY4JR44</accession>
<dbReference type="Pfam" id="PF00005">
    <property type="entry name" value="ABC_tran"/>
    <property type="match status" value="1"/>
</dbReference>
<keyword evidence="5" id="KW-0029">Amino-acid transport</keyword>
<dbReference type="PANTHER" id="PTHR43869:SF1">
    <property type="entry name" value="GLYCINE BETAINE_PROLINE BETAINE TRANSPORT SYSTEM ATP-BINDING PROTEIN PROV"/>
    <property type="match status" value="1"/>
</dbReference>
<organism evidence="11 12">
    <name type="scientific">Gottfriedia acidiceleris</name>
    <dbReference type="NCBI Taxonomy" id="371036"/>
    <lineage>
        <taxon>Bacteria</taxon>
        <taxon>Bacillati</taxon>
        <taxon>Bacillota</taxon>
        <taxon>Bacilli</taxon>
        <taxon>Bacillales</taxon>
        <taxon>Bacillaceae</taxon>
        <taxon>Gottfriedia</taxon>
    </lineage>
</organism>
<dbReference type="Proteomes" id="UP000830639">
    <property type="component" value="Chromosome"/>
</dbReference>
<protein>
    <recommendedName>
        <fullName evidence="8">Quaternary amine transport ATP-binding protein</fullName>
        <ecNumber evidence="8">7.6.2.9</ecNumber>
    </recommendedName>
</protein>
<keyword evidence="3 8" id="KW-0547">Nucleotide-binding</keyword>
<dbReference type="InterPro" id="IPR046342">
    <property type="entry name" value="CBS_dom_sf"/>
</dbReference>
<evidence type="ECO:0000256" key="1">
    <source>
        <dbReference type="ARBA" id="ARBA00005417"/>
    </source>
</evidence>
<dbReference type="SUPFAM" id="SSF54631">
    <property type="entry name" value="CBS-domain pair"/>
    <property type="match status" value="1"/>
</dbReference>
<keyword evidence="8" id="KW-1003">Cell membrane</keyword>
<dbReference type="Gene3D" id="3.10.580.10">
    <property type="entry name" value="CBS-domain"/>
    <property type="match status" value="1"/>
</dbReference>
<keyword evidence="12" id="KW-1185">Reference proteome</keyword>
<keyword evidence="2 8" id="KW-0813">Transport</keyword>
<keyword evidence="8" id="KW-0997">Cell inner membrane</keyword>
<evidence type="ECO:0000256" key="5">
    <source>
        <dbReference type="ARBA" id="ARBA00022970"/>
    </source>
</evidence>
<dbReference type="Gene3D" id="3.40.50.300">
    <property type="entry name" value="P-loop containing nucleotide triphosphate hydrolases"/>
    <property type="match status" value="1"/>
</dbReference>
<evidence type="ECO:0000256" key="7">
    <source>
        <dbReference type="PROSITE-ProRule" id="PRU00703"/>
    </source>
</evidence>
<keyword evidence="4 8" id="KW-0067">ATP-binding</keyword>
<dbReference type="InterPro" id="IPR027417">
    <property type="entry name" value="P-loop_NTPase"/>
</dbReference>
<proteinExistence type="inferred from homology"/>
<evidence type="ECO:0000256" key="2">
    <source>
        <dbReference type="ARBA" id="ARBA00022448"/>
    </source>
</evidence>
<feature type="domain" description="CBS" evidence="10">
    <location>
        <begin position="279"/>
        <end position="335"/>
    </location>
</feature>
<name>A0ABY4JR44_9BACI</name>
<evidence type="ECO:0000256" key="8">
    <source>
        <dbReference type="RuleBase" id="RU369116"/>
    </source>
</evidence>
<dbReference type="SMART" id="SM00116">
    <property type="entry name" value="CBS"/>
    <property type="match status" value="2"/>
</dbReference>
<dbReference type="InterPro" id="IPR005892">
    <property type="entry name" value="Gly-betaine_transp_ATP-bd"/>
</dbReference>
<keyword evidence="8" id="KW-0472">Membrane</keyword>
<feature type="domain" description="ABC transporter" evidence="9">
    <location>
        <begin position="5"/>
        <end position="265"/>
    </location>
</feature>
<dbReference type="SMART" id="SM00382">
    <property type="entry name" value="AAA"/>
    <property type="match status" value="1"/>
</dbReference>
<reference evidence="11 12" key="1">
    <citation type="submission" date="2022-04" db="EMBL/GenBank/DDBJ databases">
        <title>Mechanism of arsenic methylation and mitigation arsenic toxicity by Bacillus sp. LH14 from an Arsenic-Contaminated Paddy Soil.</title>
        <authorList>
            <person name="Wang D."/>
        </authorList>
    </citation>
    <scope>NUCLEOTIDE SEQUENCE [LARGE SCALE GENOMIC DNA]</scope>
    <source>
        <strain evidence="11 12">LH14</strain>
    </source>
</reference>